<keyword evidence="1" id="KW-0418">Kinase</keyword>
<dbReference type="EMBL" id="CP054698">
    <property type="protein sequence ID" value="QMS87078.1"/>
    <property type="molecule type" value="Genomic_DNA"/>
</dbReference>
<keyword evidence="1" id="KW-0808">Transferase</keyword>
<reference evidence="2" key="1">
    <citation type="submission" date="2020-06" db="EMBL/GenBank/DDBJ databases">
        <title>Nostoc edaphicum CCNP1411 genome.</title>
        <authorList>
            <person name="Fidor A."/>
            <person name="Grabski M."/>
            <person name="Gawor J."/>
            <person name="Gromadka R."/>
            <person name="Wegrzyn G."/>
            <person name="Mazur-Marzec H."/>
        </authorList>
    </citation>
    <scope>NUCLEOTIDE SEQUENCE [LARGE SCALE GENOMIC DNA]</scope>
    <source>
        <strain evidence="2">CCNP1411</strain>
    </source>
</reference>
<sequence>MSRKISDIILIGPISTGKSTLGKLLAQKLGIPQCSMDDVRLNYYKEINYDEALAKQIREKEGFPGIYRYWKPFEAYAVERVLSEYSNCVIDFGAGHSVYEDDELFRWVQQILDPYINVVLILPSPDLEESIQILNERNGGIVSNGFDLNEYFVKHHSNYDLAKFVVYTKSKSPEEARDEILKIVKL</sequence>
<dbReference type="GO" id="GO:0016301">
    <property type="term" value="F:kinase activity"/>
    <property type="evidence" value="ECO:0007669"/>
    <property type="project" value="UniProtKB-KW"/>
</dbReference>
<dbReference type="SUPFAM" id="SSF52540">
    <property type="entry name" value="P-loop containing nucleoside triphosphate hydrolases"/>
    <property type="match status" value="1"/>
</dbReference>
<dbReference type="RefSeq" id="WP_181930442.1">
    <property type="nucleotide sequence ID" value="NZ_CP054698.1"/>
</dbReference>
<dbReference type="Pfam" id="PF01202">
    <property type="entry name" value="SKI"/>
    <property type="match status" value="1"/>
</dbReference>
<keyword evidence="2" id="KW-1185">Reference proteome</keyword>
<dbReference type="Proteomes" id="UP000514713">
    <property type="component" value="Chromosome"/>
</dbReference>
<evidence type="ECO:0000313" key="1">
    <source>
        <dbReference type="EMBL" id="QMS87078.1"/>
    </source>
</evidence>
<evidence type="ECO:0000313" key="2">
    <source>
        <dbReference type="Proteomes" id="UP000514713"/>
    </source>
</evidence>
<protein>
    <submittedName>
        <fullName evidence="1">Shikimate kinase</fullName>
    </submittedName>
</protein>
<dbReference type="Gene3D" id="3.40.50.300">
    <property type="entry name" value="P-loop containing nucleotide triphosphate hydrolases"/>
    <property type="match status" value="1"/>
</dbReference>
<accession>A0A7D7L9I6</accession>
<organism evidence="1 2">
    <name type="scientific">Nostoc edaphicum CCNP1411</name>
    <dbReference type="NCBI Taxonomy" id="1472755"/>
    <lineage>
        <taxon>Bacteria</taxon>
        <taxon>Bacillati</taxon>
        <taxon>Cyanobacteriota</taxon>
        <taxon>Cyanophyceae</taxon>
        <taxon>Nostocales</taxon>
        <taxon>Nostocaceae</taxon>
        <taxon>Nostoc</taxon>
    </lineage>
</organism>
<gene>
    <name evidence="1" type="ORF">HUN01_05610</name>
</gene>
<proteinExistence type="predicted"/>
<dbReference type="KEGG" id="ned:HUN01_05610"/>
<name>A0A7D7L9I6_9NOSO</name>
<dbReference type="InterPro" id="IPR031322">
    <property type="entry name" value="Shikimate/glucono_kinase"/>
</dbReference>
<dbReference type="AlphaFoldDB" id="A0A7D7L9I6"/>
<dbReference type="InterPro" id="IPR027417">
    <property type="entry name" value="P-loop_NTPase"/>
</dbReference>